<dbReference type="GO" id="GO:0005524">
    <property type="term" value="F:ATP binding"/>
    <property type="evidence" value="ECO:0007669"/>
    <property type="project" value="UniProtKB-KW"/>
</dbReference>
<evidence type="ECO:0000256" key="1">
    <source>
        <dbReference type="ARBA" id="ARBA00022741"/>
    </source>
</evidence>
<organism evidence="6 7">
    <name type="scientific">Trypanosoma equiperdum</name>
    <dbReference type="NCBI Taxonomy" id="5694"/>
    <lineage>
        <taxon>Eukaryota</taxon>
        <taxon>Discoba</taxon>
        <taxon>Euglenozoa</taxon>
        <taxon>Kinetoplastea</taxon>
        <taxon>Metakinetoplastina</taxon>
        <taxon>Trypanosomatida</taxon>
        <taxon>Trypanosomatidae</taxon>
        <taxon>Trypanosoma</taxon>
    </lineage>
</organism>
<feature type="compositionally biased region" description="Basic and acidic residues" evidence="3">
    <location>
        <begin position="1437"/>
        <end position="1447"/>
    </location>
</feature>
<feature type="domain" description="Helicase ATP-binding" evidence="4">
    <location>
        <begin position="228"/>
        <end position="471"/>
    </location>
</feature>
<dbReference type="PROSITE" id="PS00028">
    <property type="entry name" value="ZINC_FINGER_C2H2_1"/>
    <property type="match status" value="1"/>
</dbReference>
<dbReference type="GO" id="GO:0004386">
    <property type="term" value="F:helicase activity"/>
    <property type="evidence" value="ECO:0007669"/>
    <property type="project" value="UniProtKB-KW"/>
</dbReference>
<evidence type="ECO:0000256" key="3">
    <source>
        <dbReference type="SAM" id="MobiDB-lite"/>
    </source>
</evidence>
<dbReference type="PANTHER" id="PTHR18934:SF85">
    <property type="entry name" value="ATP-DEPENDENT RNA HELICASE DHX8"/>
    <property type="match status" value="1"/>
</dbReference>
<evidence type="ECO:0000313" key="6">
    <source>
        <dbReference type="EMBL" id="SCU65882.1"/>
    </source>
</evidence>
<keyword evidence="6" id="KW-0347">Helicase</keyword>
<dbReference type="GeneID" id="92379478"/>
<reference evidence="6" key="1">
    <citation type="submission" date="2016-09" db="EMBL/GenBank/DDBJ databases">
        <authorList>
            <person name="Hebert L."/>
            <person name="Moumen B."/>
        </authorList>
    </citation>
    <scope>NUCLEOTIDE SEQUENCE [LARGE SCALE GENOMIC DNA]</scope>
    <source>
        <strain evidence="6">OVI</strain>
    </source>
</reference>
<sequence length="2127" mass="231839">MHRFVLVLREDHRTLLRRIVLYQINRPYSTKIGSGDNFTRVDNLTEATEPVENPVVNLPNCTEPTTDLEGRCDVNERTISSKNGAHGMSKLLETISKRKKPKAGPTVGVSPKPVGTMLAEIFTSTAKSNTPLEARGRVVPKPRAFVAQGKPVVSSSLISKLRENVLRKQMDWQCVAQSYPSLQRLGVWQKRSEWTNLFLANSAVPLPPASAKRLKNNGGNEPAAILTDFPQPVTDVFVCNAPTGSGKSSLVPLFLLDSHWQRMLQRIDISHKAKIVSSAASSSVIDSKEGVMRSVETFLPPSPFPVNVSTREYATVFGASSRLCIIVSQPTRLACVELAKFTAAILASSSSTPAASNVGDRVGYAVGGDSCFSAASEIIYATPGYILNALQHDHSLLSHTTLIIDEAHCRDMETDLLLAWAKQQLLRAYQREHGEDREQSWGMRHLILMSATLSAEQMVSYLIGAQFSAPPSEATRNLSAFCKPYVLSLGNEAAQLPDEVSDVAVRSGLAGSGPYRLEEYFIDDLPSALESSQLLGADEKSADNGSKVVSSLNGRLCPLLLPPARRVMASLVHFFSYIRFSPEIHSPQARALAQFVLFTLQSIANLASCRSKPHTTEGSGAVQEKGGITQDQNNEQPESILVFLPGFAEMSLVLQSLEVLCRKTLVNDEGTNDTQRHAEPAGTTTKISVDSTMNYAYDNAGSGNVTFLEYEGCSFSVALLHATAVGSPQRQLRETTSPFPYRIILSTNVAESSVTIPNVRCVVDSCLERRFFSDPLTGVTLRSTAVVSVSSSRQRAGRAGRTCDSFVIRLAPRRMFTLQKEVVGTHYGNCGQEELVTSDEKGDDGKVKDNRGEDNESGKAFFLTSNQRSLSGLVPAAPAHTIPESAAANVASLLLRVKYLFPHQASSLLLLLPDAPKPKAIAQGIRQLLDLGLLQCSKSPKQRSGDDVHCIGDSCLELSKDMPRLIDLYNDVCLTAKGEFVSYFPIPHEQALMLYYALQFACIEDAILIACAMTVPALLLYPRVSVQVGDSKSCEGAPAAQYLQSLLIQRSTASKIGERGKSTSGHTLSEPLMLLSILYEWYACTSSADVVAFFRKFRVNGRALRTVDSSVAQCALRLWRLVTQGSDSHETVNKEKAVTSGVGGGDKDDVFALYGEHDRVERRPSASLIKQLVLSTFPESYRVLLANSLLRLHRCALEHSAHRPSSQHRTMTQWYTQDEQLIRKLQPQLPRAPKQNQRSKKPLLTFGHVQDRLCAAFVAAFARNTMRGEDASHRAHQRRMLRNLGALQEDADRTCSFSVELHSDQRHQQSLLERLTPEVLRDVITPYLADTNVQQIELFSTRRSGVVRFGSEVNGSVDGDRRGGNSGKEEDRLLSAVALPCDPAGLMEAEKGRNLAAVVLAPIGISLLVSIQNILTRLVAMLPPTSPPASSAVRLPGEQDRNDGETESIRRAEAHEKVASLDRSLPVPGIRTVNRTFSLRFTETEGDSSAASDTCVTWHDSYGREHSLLLSDARRMGYEEFFPKPIAAAAADADHEDCSICRSTGNGVILSGEPVPAPGVDEDVSSSGVNSDGSDEQHALLSIHRVTFTGAVQWKVTLPTVRPSQHEYHSCEKEEGETAPCNKDYYCYVCHNLWFREKSFHHHCRSVTHLTRLSFAVQFGMRREWVGSFCSGTLSDLLLRKRGTNSVSSISRSDVAVELRSCNVSPLSFLNALQWRPRGEGGTAMLPMAVAGTLIGNAPSYTVTRAAPIKDSGMTLQALHVWVLDTERPGASTEPAGSELPPSLFVLAGYLAAASTGFDAALLTNTAHTRAHAVMLHDWGVWRFPTPLSVQKLKSVMRVYAGKPWRGVPVDADDECEAGGTATDQSSESGNRCRKDDAGGACEEESLHWCVVSDVCPQCTYSGSGGKGRQTRRGILKVVLDDDAPSVDEVVQSTLLIVLHEYQNSLRNVVSFADYIQRVVAKLNAWSNAQQPQLRPPAAAAAVGHCPGAELLARLVASRRGQSIENLLRDIGCQFLSPPSTLVAMGDVDGTIIPTKGVPRVNTGGTNEKLFLIPTVLPSYLPSPNLAELLRRHRVDIRNFHAHAACDFNATSQVGGAAEPEKGTLSRSLQVTKGVNTKQGHGPDVLF</sequence>
<feature type="region of interest" description="Disordered" evidence="3">
    <location>
        <begin position="834"/>
        <end position="857"/>
    </location>
</feature>
<feature type="compositionally biased region" description="Basic and acidic residues" evidence="3">
    <location>
        <begin position="838"/>
        <end position="857"/>
    </location>
</feature>
<dbReference type="InterPro" id="IPR027417">
    <property type="entry name" value="P-loop_NTPase"/>
</dbReference>
<dbReference type="GO" id="GO:0003723">
    <property type="term" value="F:RNA binding"/>
    <property type="evidence" value="ECO:0007669"/>
    <property type="project" value="TreeGrafter"/>
</dbReference>
<proteinExistence type="predicted"/>
<dbReference type="Proteomes" id="UP000195570">
    <property type="component" value="Unassembled WGS sequence"/>
</dbReference>
<dbReference type="VEuPathDB" id="TriTrypDB:TEOVI_000553800"/>
<keyword evidence="6" id="KW-0378">Hydrolase</keyword>
<keyword evidence="1" id="KW-0547">Nucleotide-binding</keyword>
<dbReference type="RefSeq" id="XP_067077402.1">
    <property type="nucleotide sequence ID" value="XM_067221301.1"/>
</dbReference>
<accession>A0A1G4I2B5</accession>
<dbReference type="GO" id="GO:0000390">
    <property type="term" value="P:spliceosomal complex disassembly"/>
    <property type="evidence" value="ECO:0007669"/>
    <property type="project" value="TreeGrafter"/>
</dbReference>
<gene>
    <name evidence="6" type="ORF">TEOVI_000553800</name>
</gene>
<dbReference type="EMBL" id="CZPT02000448">
    <property type="protein sequence ID" value="SCU65882.1"/>
    <property type="molecule type" value="Genomic_DNA"/>
</dbReference>
<dbReference type="InterPro" id="IPR001650">
    <property type="entry name" value="Helicase_C-like"/>
</dbReference>
<evidence type="ECO:0000259" key="5">
    <source>
        <dbReference type="PROSITE" id="PS51194"/>
    </source>
</evidence>
<evidence type="ECO:0000313" key="7">
    <source>
        <dbReference type="Proteomes" id="UP000195570"/>
    </source>
</evidence>
<keyword evidence="7" id="KW-1185">Reference proteome</keyword>
<dbReference type="InterPro" id="IPR013087">
    <property type="entry name" value="Znf_C2H2_type"/>
</dbReference>
<dbReference type="InterPro" id="IPR014001">
    <property type="entry name" value="Helicase_ATP-bd"/>
</dbReference>
<protein>
    <submittedName>
        <fullName evidence="6">Helicase, putative</fullName>
    </submittedName>
</protein>
<dbReference type="CDD" id="cd17917">
    <property type="entry name" value="DEXHc_RHA-like"/>
    <property type="match status" value="1"/>
</dbReference>
<dbReference type="GO" id="GO:0071013">
    <property type="term" value="C:catalytic step 2 spliceosome"/>
    <property type="evidence" value="ECO:0007669"/>
    <property type="project" value="TreeGrafter"/>
</dbReference>
<evidence type="ECO:0000256" key="2">
    <source>
        <dbReference type="ARBA" id="ARBA00022840"/>
    </source>
</evidence>
<name>A0A1G4I2B5_TRYEQ</name>
<feature type="region of interest" description="Disordered" evidence="3">
    <location>
        <begin position="1426"/>
        <end position="1447"/>
    </location>
</feature>
<dbReference type="PROSITE" id="PS51192">
    <property type="entry name" value="HELICASE_ATP_BIND_1"/>
    <property type="match status" value="1"/>
</dbReference>
<dbReference type="SMART" id="SM00487">
    <property type="entry name" value="DEXDc"/>
    <property type="match status" value="1"/>
</dbReference>
<feature type="domain" description="Helicase C-terminal" evidence="5">
    <location>
        <begin position="652"/>
        <end position="843"/>
    </location>
</feature>
<dbReference type="Gene3D" id="3.40.50.300">
    <property type="entry name" value="P-loop containing nucleotide triphosphate hydrolases"/>
    <property type="match status" value="2"/>
</dbReference>
<dbReference type="InterPro" id="IPR011545">
    <property type="entry name" value="DEAD/DEAH_box_helicase_dom"/>
</dbReference>
<dbReference type="SUPFAM" id="SSF52540">
    <property type="entry name" value="P-loop containing nucleoside triphosphate hydrolases"/>
    <property type="match status" value="1"/>
</dbReference>
<dbReference type="PROSITE" id="PS51194">
    <property type="entry name" value="HELICASE_CTER"/>
    <property type="match status" value="1"/>
</dbReference>
<dbReference type="Pfam" id="PF00271">
    <property type="entry name" value="Helicase_C"/>
    <property type="match status" value="1"/>
</dbReference>
<dbReference type="Pfam" id="PF00270">
    <property type="entry name" value="DEAD"/>
    <property type="match status" value="1"/>
</dbReference>
<keyword evidence="2" id="KW-0067">ATP-binding</keyword>
<evidence type="ECO:0000259" key="4">
    <source>
        <dbReference type="PROSITE" id="PS51192"/>
    </source>
</evidence>
<dbReference type="SMART" id="SM00490">
    <property type="entry name" value="HELICc"/>
    <property type="match status" value="1"/>
</dbReference>
<comment type="caution">
    <text evidence="6">The sequence shown here is derived from an EMBL/GenBank/DDBJ whole genome shotgun (WGS) entry which is preliminary data.</text>
</comment>
<dbReference type="Gene3D" id="1.20.120.1080">
    <property type="match status" value="1"/>
</dbReference>
<dbReference type="PANTHER" id="PTHR18934">
    <property type="entry name" value="ATP-DEPENDENT RNA HELICASE"/>
    <property type="match status" value="1"/>
</dbReference>